<dbReference type="SUPFAM" id="SSF46785">
    <property type="entry name" value="Winged helix' DNA-binding domain"/>
    <property type="match status" value="2"/>
</dbReference>
<dbReference type="RefSeq" id="WP_133900705.1">
    <property type="nucleotide sequence ID" value="NZ_SOCP01000001.1"/>
</dbReference>
<gene>
    <name evidence="2" type="ORF">CLV71_101298</name>
</gene>
<dbReference type="OrthoDB" id="3803910at2"/>
<evidence type="ECO:0000256" key="1">
    <source>
        <dbReference type="SAM" id="MobiDB-lite"/>
    </source>
</evidence>
<comment type="caution">
    <text evidence="2">The sequence shown here is derived from an EMBL/GenBank/DDBJ whole genome shotgun (WGS) entry which is preliminary data.</text>
</comment>
<evidence type="ECO:0000313" key="2">
    <source>
        <dbReference type="EMBL" id="TDV57427.1"/>
    </source>
</evidence>
<dbReference type="InterPro" id="IPR036388">
    <property type="entry name" value="WH-like_DNA-bd_sf"/>
</dbReference>
<dbReference type="Proteomes" id="UP000294927">
    <property type="component" value="Unassembled WGS sequence"/>
</dbReference>
<protein>
    <submittedName>
        <fullName evidence="2">DNA-binding MarR family transcriptional regulator</fullName>
    </submittedName>
</protein>
<dbReference type="AlphaFoldDB" id="A0A4R7W6U9"/>
<keyword evidence="3" id="KW-1185">Reference proteome</keyword>
<dbReference type="EMBL" id="SOCP01000001">
    <property type="protein sequence ID" value="TDV57427.1"/>
    <property type="molecule type" value="Genomic_DNA"/>
</dbReference>
<sequence length="349" mass="38724">MAENLSLPALLSRALVAFTIELDDELEHRMPHRTAAGPQARSGRGPWLTSLAMWANFLRYLTGGGAPLRELEYRAGLVNLAGLERWGYVTVAPADTSVKSRKDFTVELTRAGRRACEAWEPLPELVETSWRERFGEAQIDALLTSLRAVAADLEELEWPYCLPVIPFADGMRSPVPRAGRPDADTLPALLSRVLLAFTLEYERESELSLPISANVLRVLDEKGVRVRDLPGLTGVSKEAVNATLTFVTNRQYVVVEPPPDGGRFKLARLTTKGRTAQTNYHTLIESISERWEKEFDLTPLRNALTALPEEILRAGVGRHPEGWRAQRGAPSTLPHHPMVLHRGGYPDGS</sequence>
<accession>A0A4R7W6U9</accession>
<keyword evidence="2" id="KW-0238">DNA-binding</keyword>
<dbReference type="InterPro" id="IPR036390">
    <property type="entry name" value="WH_DNA-bd_sf"/>
</dbReference>
<proteinExistence type="predicted"/>
<reference evidence="2 3" key="1">
    <citation type="submission" date="2019-03" db="EMBL/GenBank/DDBJ databases">
        <title>Genomic Encyclopedia of Archaeal and Bacterial Type Strains, Phase II (KMG-II): from individual species to whole genera.</title>
        <authorList>
            <person name="Goeker M."/>
        </authorList>
    </citation>
    <scope>NUCLEOTIDE SEQUENCE [LARGE SCALE GENOMIC DNA]</scope>
    <source>
        <strain evidence="2 3">DSM 45499</strain>
    </source>
</reference>
<dbReference type="GO" id="GO:0003677">
    <property type="term" value="F:DNA binding"/>
    <property type="evidence" value="ECO:0007669"/>
    <property type="project" value="UniProtKB-KW"/>
</dbReference>
<organism evidence="2 3">
    <name type="scientific">Actinophytocola oryzae</name>
    <dbReference type="NCBI Taxonomy" id="502181"/>
    <lineage>
        <taxon>Bacteria</taxon>
        <taxon>Bacillati</taxon>
        <taxon>Actinomycetota</taxon>
        <taxon>Actinomycetes</taxon>
        <taxon>Pseudonocardiales</taxon>
        <taxon>Pseudonocardiaceae</taxon>
    </lineage>
</organism>
<dbReference type="Gene3D" id="1.10.10.10">
    <property type="entry name" value="Winged helix-like DNA-binding domain superfamily/Winged helix DNA-binding domain"/>
    <property type="match status" value="2"/>
</dbReference>
<feature type="region of interest" description="Disordered" evidence="1">
    <location>
        <begin position="328"/>
        <end position="349"/>
    </location>
</feature>
<name>A0A4R7W6U9_9PSEU</name>
<evidence type="ECO:0000313" key="3">
    <source>
        <dbReference type="Proteomes" id="UP000294927"/>
    </source>
</evidence>